<dbReference type="InterPro" id="IPR009057">
    <property type="entry name" value="Homeodomain-like_sf"/>
</dbReference>
<evidence type="ECO:0000256" key="6">
    <source>
        <dbReference type="SAM" id="MobiDB-lite"/>
    </source>
</evidence>
<evidence type="ECO:0000256" key="1">
    <source>
        <dbReference type="ARBA" id="ARBA00022491"/>
    </source>
</evidence>
<evidence type="ECO:0000256" key="4">
    <source>
        <dbReference type="ARBA" id="ARBA00023163"/>
    </source>
</evidence>
<dbReference type="SUPFAM" id="SSF46689">
    <property type="entry name" value="Homeodomain-like"/>
    <property type="match status" value="1"/>
</dbReference>
<feature type="region of interest" description="Disordered" evidence="6">
    <location>
        <begin position="209"/>
        <end position="270"/>
    </location>
</feature>
<feature type="DNA-binding region" description="H-T-H motif" evidence="5">
    <location>
        <begin position="40"/>
        <end position="59"/>
    </location>
</feature>
<sequence length="270" mass="29708">MTPPRRRTHAVSDEAIAALRARLLERASRIVAREGVDGCSLTAVAREAGCSIGMIQHHFQTRDALVLASIEHRSEQALAEWSRLRSASPDPVRALGSLLSFAVEGEETLTDAWGFWLQAYIASPKHPEIRATVTRTLEVWRAMFVDTIAAAREAGRIPRDIEPERTAAHLIAVTDGLAMHALGGFYGTGAADMRRSLLRIAADLLSLEPRDLDPGDLDPGDREKSDREATRDHETTRGRASTEARDREASGEPSPQNRAPQRPLTREDAR</sequence>
<evidence type="ECO:0000256" key="5">
    <source>
        <dbReference type="PROSITE-ProRule" id="PRU00335"/>
    </source>
</evidence>
<name>A0A939LZG7_9MICO</name>
<reference evidence="8" key="1">
    <citation type="submission" date="2021-03" db="EMBL/GenBank/DDBJ databases">
        <title>Leucobacter chromiisoli sp. nov., isolated from chromium-containing soil of chemical plant.</title>
        <authorList>
            <person name="Xu Z."/>
        </authorList>
    </citation>
    <scope>NUCLEOTIDE SEQUENCE</scope>
    <source>
        <strain evidence="8">A2</strain>
    </source>
</reference>
<comment type="caution">
    <text evidence="8">The sequence shown here is derived from an EMBL/GenBank/DDBJ whole genome shotgun (WGS) entry which is preliminary data.</text>
</comment>
<protein>
    <submittedName>
        <fullName evidence="8">TetR family transcriptional regulator C-terminal domain-containing protein</fullName>
    </submittedName>
</protein>
<dbReference type="InterPro" id="IPR039538">
    <property type="entry name" value="BetI_C"/>
</dbReference>
<keyword evidence="1" id="KW-0678">Repressor</keyword>
<dbReference type="InterPro" id="IPR001647">
    <property type="entry name" value="HTH_TetR"/>
</dbReference>
<dbReference type="RefSeq" id="WP_208045757.1">
    <property type="nucleotide sequence ID" value="NZ_JAGDYL010000011.1"/>
</dbReference>
<feature type="compositionally biased region" description="Basic and acidic residues" evidence="6">
    <location>
        <begin position="209"/>
        <end position="250"/>
    </location>
</feature>
<evidence type="ECO:0000256" key="3">
    <source>
        <dbReference type="ARBA" id="ARBA00023125"/>
    </source>
</evidence>
<dbReference type="PANTHER" id="PTHR47506">
    <property type="entry name" value="TRANSCRIPTIONAL REGULATORY PROTEIN"/>
    <property type="match status" value="1"/>
</dbReference>
<dbReference type="EMBL" id="JAGDYL010000011">
    <property type="protein sequence ID" value="MBO1805277.1"/>
    <property type="molecule type" value="Genomic_DNA"/>
</dbReference>
<evidence type="ECO:0000313" key="9">
    <source>
        <dbReference type="Proteomes" id="UP000664398"/>
    </source>
</evidence>
<keyword evidence="2" id="KW-0805">Transcription regulation</keyword>
<dbReference type="PROSITE" id="PS50977">
    <property type="entry name" value="HTH_TETR_2"/>
    <property type="match status" value="1"/>
</dbReference>
<dbReference type="GO" id="GO:0003677">
    <property type="term" value="F:DNA binding"/>
    <property type="evidence" value="ECO:0007669"/>
    <property type="project" value="UniProtKB-UniRule"/>
</dbReference>
<evidence type="ECO:0000259" key="7">
    <source>
        <dbReference type="PROSITE" id="PS50977"/>
    </source>
</evidence>
<dbReference type="SUPFAM" id="SSF48498">
    <property type="entry name" value="Tetracyclin repressor-like, C-terminal domain"/>
    <property type="match status" value="1"/>
</dbReference>
<dbReference type="Gene3D" id="1.10.357.10">
    <property type="entry name" value="Tetracycline Repressor, domain 2"/>
    <property type="match status" value="1"/>
</dbReference>
<dbReference type="PANTHER" id="PTHR47506:SF1">
    <property type="entry name" value="HTH-TYPE TRANSCRIPTIONAL REGULATOR YJDC"/>
    <property type="match status" value="1"/>
</dbReference>
<evidence type="ECO:0000256" key="2">
    <source>
        <dbReference type="ARBA" id="ARBA00023015"/>
    </source>
</evidence>
<evidence type="ECO:0000313" key="8">
    <source>
        <dbReference type="EMBL" id="MBO1805277.1"/>
    </source>
</evidence>
<dbReference type="Pfam" id="PF13977">
    <property type="entry name" value="TetR_C_6"/>
    <property type="match status" value="1"/>
</dbReference>
<keyword evidence="3 5" id="KW-0238">DNA-binding</keyword>
<feature type="domain" description="HTH tetR-type" evidence="7">
    <location>
        <begin position="17"/>
        <end position="77"/>
    </location>
</feature>
<gene>
    <name evidence="8" type="ORF">J4H91_08095</name>
</gene>
<accession>A0A939LZG7</accession>
<keyword evidence="4" id="KW-0804">Transcription</keyword>
<dbReference type="InterPro" id="IPR036271">
    <property type="entry name" value="Tet_transcr_reg_TetR-rel_C_sf"/>
</dbReference>
<organism evidence="8 9">
    <name type="scientific">Leucobacter ruminantium</name>
    <dbReference type="NCBI Taxonomy" id="1289170"/>
    <lineage>
        <taxon>Bacteria</taxon>
        <taxon>Bacillati</taxon>
        <taxon>Actinomycetota</taxon>
        <taxon>Actinomycetes</taxon>
        <taxon>Micrococcales</taxon>
        <taxon>Microbacteriaceae</taxon>
        <taxon>Leucobacter</taxon>
    </lineage>
</organism>
<proteinExistence type="predicted"/>
<keyword evidence="9" id="KW-1185">Reference proteome</keyword>
<dbReference type="Pfam" id="PF00440">
    <property type="entry name" value="TetR_N"/>
    <property type="match status" value="1"/>
</dbReference>
<dbReference type="Proteomes" id="UP000664398">
    <property type="component" value="Unassembled WGS sequence"/>
</dbReference>
<dbReference type="AlphaFoldDB" id="A0A939LZG7"/>